<evidence type="ECO:0008006" key="4">
    <source>
        <dbReference type="Google" id="ProtNLM"/>
    </source>
</evidence>
<organism evidence="2 3">
    <name type="scientific">Streptomyces laculatispora</name>
    <dbReference type="NCBI Taxonomy" id="887464"/>
    <lineage>
        <taxon>Bacteria</taxon>
        <taxon>Bacillati</taxon>
        <taxon>Actinomycetota</taxon>
        <taxon>Actinomycetes</taxon>
        <taxon>Kitasatosporales</taxon>
        <taxon>Streptomycetaceae</taxon>
        <taxon>Streptomyces</taxon>
    </lineage>
</organism>
<sequence length="141" mass="14016">MLKRAMVILTSLAAITGGAVMVAPAASAAGFGCAGSQIDVYPVTDADNGAVLSNIFLYYDASTGKNCASNVRTSAGGAGTAARISVSIWADGGSAVTDNGIYSQYAGPVSVQAAGKCINVKAITYASGGRYGLVQRNGHCG</sequence>
<evidence type="ECO:0000313" key="2">
    <source>
        <dbReference type="EMBL" id="WLQ41741.1"/>
    </source>
</evidence>
<name>A0ABY9I5G6_9ACTN</name>
<reference evidence="2 3" key="1">
    <citation type="submission" date="2023-03" db="EMBL/GenBank/DDBJ databases">
        <title>Isolation and description of six Streptomyces strains from soil environments, able to metabolize different microbial glucans.</title>
        <authorList>
            <person name="Widen T."/>
            <person name="Larsbrink J."/>
        </authorList>
    </citation>
    <scope>NUCLEOTIDE SEQUENCE [LARGE SCALE GENOMIC DNA]</scope>
    <source>
        <strain evidence="2 3">Mut2</strain>
    </source>
</reference>
<dbReference type="RefSeq" id="WP_306088681.1">
    <property type="nucleotide sequence ID" value="NZ_CP120992.1"/>
</dbReference>
<feature type="signal peptide" evidence="1">
    <location>
        <begin position="1"/>
        <end position="28"/>
    </location>
</feature>
<evidence type="ECO:0000256" key="1">
    <source>
        <dbReference type="SAM" id="SignalP"/>
    </source>
</evidence>
<accession>A0ABY9I5G6</accession>
<gene>
    <name evidence="2" type="ORF">P8A22_18170</name>
</gene>
<dbReference type="EMBL" id="CP120992">
    <property type="protein sequence ID" value="WLQ41741.1"/>
    <property type="molecule type" value="Genomic_DNA"/>
</dbReference>
<dbReference type="Proteomes" id="UP001229952">
    <property type="component" value="Chromosome"/>
</dbReference>
<dbReference type="PROSITE" id="PS51257">
    <property type="entry name" value="PROKAR_LIPOPROTEIN"/>
    <property type="match status" value="1"/>
</dbReference>
<proteinExistence type="predicted"/>
<keyword evidence="1" id="KW-0732">Signal</keyword>
<protein>
    <recommendedName>
        <fullName evidence="4">Spore-associated protein A</fullName>
    </recommendedName>
</protein>
<evidence type="ECO:0000313" key="3">
    <source>
        <dbReference type="Proteomes" id="UP001229952"/>
    </source>
</evidence>
<keyword evidence="3" id="KW-1185">Reference proteome</keyword>
<feature type="chain" id="PRO_5047549512" description="Spore-associated protein A" evidence="1">
    <location>
        <begin position="29"/>
        <end position="141"/>
    </location>
</feature>